<dbReference type="AlphaFoldDB" id="A0A1H5J7E7"/>
<name>A0A1H5J7E7_9ACTN</name>
<dbReference type="EMBL" id="FNUC01000003">
    <property type="protein sequence ID" value="SEE48445.1"/>
    <property type="molecule type" value="Genomic_DNA"/>
</dbReference>
<reference evidence="2" key="1">
    <citation type="submission" date="2016-10" db="EMBL/GenBank/DDBJ databases">
        <authorList>
            <person name="Varghese N."/>
            <person name="Submissions S."/>
        </authorList>
    </citation>
    <scope>NUCLEOTIDE SEQUENCE [LARGE SCALE GENOMIC DNA]</scope>
    <source>
        <strain evidence="2">DSM 45237</strain>
    </source>
</reference>
<dbReference type="Proteomes" id="UP000181980">
    <property type="component" value="Unassembled WGS sequence"/>
</dbReference>
<organism evidence="1 2">
    <name type="scientific">Jiangella alba</name>
    <dbReference type="NCBI Taxonomy" id="561176"/>
    <lineage>
        <taxon>Bacteria</taxon>
        <taxon>Bacillati</taxon>
        <taxon>Actinomycetota</taxon>
        <taxon>Actinomycetes</taxon>
        <taxon>Jiangellales</taxon>
        <taxon>Jiangellaceae</taxon>
        <taxon>Jiangella</taxon>
    </lineage>
</organism>
<keyword evidence="2" id="KW-1185">Reference proteome</keyword>
<dbReference type="OrthoDB" id="9987692at2"/>
<accession>A0A1H5J7E7</accession>
<sequence>MAKVKFEAGMLVKMRPEQAAEANRLSADAADIVGEVVIAYDDNGDIHAEFPRFGMGVFRPEELEIVHVPPPPHEAESP</sequence>
<dbReference type="RefSeq" id="WP_069111119.1">
    <property type="nucleotide sequence ID" value="NZ_FNUC01000003.1"/>
</dbReference>
<protein>
    <submittedName>
        <fullName evidence="1">Uncharacterized protein</fullName>
    </submittedName>
</protein>
<evidence type="ECO:0000313" key="1">
    <source>
        <dbReference type="EMBL" id="SEE48445.1"/>
    </source>
</evidence>
<proteinExistence type="predicted"/>
<evidence type="ECO:0000313" key="2">
    <source>
        <dbReference type="Proteomes" id="UP000181980"/>
    </source>
</evidence>
<gene>
    <name evidence="1" type="ORF">SAMN04488561_1473</name>
</gene>